<dbReference type="SMART" id="SM00652">
    <property type="entry name" value="eIF1a"/>
    <property type="match status" value="1"/>
</dbReference>
<evidence type="ECO:0000256" key="7">
    <source>
        <dbReference type="RuleBase" id="RU004365"/>
    </source>
</evidence>
<dbReference type="PROSITE" id="PS01262">
    <property type="entry name" value="IF1A"/>
    <property type="match status" value="1"/>
</dbReference>
<dbReference type="HAMAP" id="MF_00216">
    <property type="entry name" value="aIF_1A"/>
    <property type="match status" value="1"/>
</dbReference>
<dbReference type="GO" id="GO:0003723">
    <property type="term" value="F:RNA binding"/>
    <property type="evidence" value="ECO:0007669"/>
    <property type="project" value="InterPro"/>
</dbReference>
<dbReference type="PANTHER" id="PTHR21668">
    <property type="entry name" value="EIF-1A"/>
    <property type="match status" value="1"/>
</dbReference>
<dbReference type="InterPro" id="IPR012340">
    <property type="entry name" value="NA-bd_OB-fold"/>
</dbReference>
<dbReference type="EMBL" id="LTAZ01000005">
    <property type="protein sequence ID" value="KYH25692.1"/>
    <property type="molecule type" value="Genomic_DNA"/>
</dbReference>
<evidence type="ECO:0000256" key="3">
    <source>
        <dbReference type="ARBA" id="ARBA00022917"/>
    </source>
</evidence>
<evidence type="ECO:0000256" key="1">
    <source>
        <dbReference type="ARBA" id="ARBA00007392"/>
    </source>
</evidence>
<keyword evidence="3 5" id="KW-0648">Protein biosynthesis</keyword>
<comment type="similarity">
    <text evidence="1 5 6">Belongs to the eIF-1A family.</text>
</comment>
<comment type="function">
    <text evidence="4 5 7">Seems to be required for maximal rate of protein biosynthesis. Enhances ribosome dissociation into subunits and stabilizes the binding of the initiator Met-tRNA(I) to 40 S ribosomal subunits.</text>
</comment>
<organism evidence="9 10">
    <name type="scientific">Halalkalicoccus paucihalophilus</name>
    <dbReference type="NCBI Taxonomy" id="1008153"/>
    <lineage>
        <taxon>Archaea</taxon>
        <taxon>Methanobacteriati</taxon>
        <taxon>Methanobacteriota</taxon>
        <taxon>Stenosarchaea group</taxon>
        <taxon>Halobacteria</taxon>
        <taxon>Halobacteriales</taxon>
        <taxon>Halococcaceae</taxon>
        <taxon>Halalkalicoccus</taxon>
    </lineage>
</organism>
<dbReference type="InterPro" id="IPR006196">
    <property type="entry name" value="RNA-binding_domain_S1_IF1"/>
</dbReference>
<comment type="caution">
    <text evidence="9">The sequence shown here is derived from an EMBL/GenBank/DDBJ whole genome shotgun (WGS) entry which is preliminary data.</text>
</comment>
<dbReference type="SUPFAM" id="SSF50249">
    <property type="entry name" value="Nucleic acid-binding proteins"/>
    <property type="match status" value="1"/>
</dbReference>
<dbReference type="Gene3D" id="2.40.50.140">
    <property type="entry name" value="Nucleic acid-binding proteins"/>
    <property type="match status" value="1"/>
</dbReference>
<dbReference type="CDD" id="cd05793">
    <property type="entry name" value="S1_IF1A"/>
    <property type="match status" value="1"/>
</dbReference>
<sequence length="97" mass="11436">MPTVSEESGRRNLRMPNDDEMFAVVTDMLGGGRVRLQCNDGKERMGRIPGRMRFRTWINEGDVVLIEPWDWQDEKADIEWRYKGQDADQLRREGHID</sequence>
<dbReference type="NCBIfam" id="NF003085">
    <property type="entry name" value="PRK04012.1-5"/>
    <property type="match status" value="1"/>
</dbReference>
<dbReference type="GO" id="GO:0003743">
    <property type="term" value="F:translation initiation factor activity"/>
    <property type="evidence" value="ECO:0007669"/>
    <property type="project" value="UniProtKB-UniRule"/>
</dbReference>
<evidence type="ECO:0000313" key="10">
    <source>
        <dbReference type="Proteomes" id="UP000075321"/>
    </source>
</evidence>
<protein>
    <recommendedName>
        <fullName evidence="5">Translation initiation factor 1A</fullName>
        <shortName evidence="5">aIF-1A</shortName>
    </recommendedName>
</protein>
<evidence type="ECO:0000313" key="9">
    <source>
        <dbReference type="EMBL" id="KYH25692.1"/>
    </source>
</evidence>
<dbReference type="NCBIfam" id="NF003083">
    <property type="entry name" value="PRK04012.1-2"/>
    <property type="match status" value="1"/>
</dbReference>
<dbReference type="InterPro" id="IPR001253">
    <property type="entry name" value="TIF_eIF-1A"/>
</dbReference>
<evidence type="ECO:0000256" key="4">
    <source>
        <dbReference type="ARBA" id="ARBA00025502"/>
    </source>
</evidence>
<dbReference type="PROSITE" id="PS50832">
    <property type="entry name" value="S1_IF1_TYPE"/>
    <property type="match status" value="1"/>
</dbReference>
<dbReference type="InterPro" id="IPR018104">
    <property type="entry name" value="TIF_eIF-1A_CS"/>
</dbReference>
<evidence type="ECO:0000256" key="5">
    <source>
        <dbReference type="HAMAP-Rule" id="MF_00216"/>
    </source>
</evidence>
<accession>A0A151ADR7</accession>
<name>A0A151ADR7_9EURY</name>
<dbReference type="Proteomes" id="UP000075321">
    <property type="component" value="Unassembled WGS sequence"/>
</dbReference>
<evidence type="ECO:0000256" key="2">
    <source>
        <dbReference type="ARBA" id="ARBA00022540"/>
    </source>
</evidence>
<proteinExistence type="inferred from homology"/>
<feature type="domain" description="S1-like" evidence="8">
    <location>
        <begin position="9"/>
        <end position="83"/>
    </location>
</feature>
<evidence type="ECO:0000256" key="6">
    <source>
        <dbReference type="RuleBase" id="RU004364"/>
    </source>
</evidence>
<keyword evidence="2 5" id="KW-0396">Initiation factor</keyword>
<dbReference type="PATRIC" id="fig|1008153.3.peg.2417"/>
<evidence type="ECO:0000259" key="8">
    <source>
        <dbReference type="PROSITE" id="PS50832"/>
    </source>
</evidence>
<dbReference type="Pfam" id="PF01176">
    <property type="entry name" value="eIF-1a"/>
    <property type="match status" value="1"/>
</dbReference>
<reference evidence="9 10" key="1">
    <citation type="submission" date="2016-02" db="EMBL/GenBank/DDBJ databases">
        <title>Genome sequence of Halalkalicoccus paucihalophilus DSM 24557.</title>
        <authorList>
            <person name="Poehlein A."/>
            <person name="Daniel R."/>
        </authorList>
    </citation>
    <scope>NUCLEOTIDE SEQUENCE [LARGE SCALE GENOMIC DNA]</scope>
    <source>
        <strain evidence="9 10">DSM 24557</strain>
    </source>
</reference>
<gene>
    <name evidence="9" type="primary">eIF1A_2</name>
    <name evidence="5" type="synonym">eif1a</name>
    <name evidence="9" type="ORF">HAPAU_23680</name>
</gene>
<dbReference type="NCBIfam" id="NF003084">
    <property type="entry name" value="PRK04012.1-3"/>
    <property type="match status" value="1"/>
</dbReference>
<dbReference type="OrthoDB" id="2586at2157"/>
<keyword evidence="10" id="KW-1185">Reference proteome</keyword>
<dbReference type="AlphaFoldDB" id="A0A151ADR7"/>
<dbReference type="NCBIfam" id="TIGR00523">
    <property type="entry name" value="eIF-1A"/>
    <property type="match status" value="1"/>
</dbReference>